<protein>
    <submittedName>
        <fullName evidence="1">Uncharacterized protein</fullName>
    </submittedName>
</protein>
<sequence length="324" mass="35282">MKITDYEKVRELIASNIFLIDGPNGTKIITADDLAKALIGLLSSKDFIGGVNLSELTQINELVSGNKLLIGTADGNKAIAAEDALFAMLDSFAPVELRRVIFRGKNLGTALTAVQKAAIKGGSFKGMFLGDYWSIGGRIWRIVDMDYWYNCGDTAFTSHHLVIMPDEALYNAQMNTTNVTTGGYVGSEMYKTNLANAKTIVNAAFPGSVLTHREYLCNAVANGRPSGGAWFDSSIELPNEPMMYGHLHFSPTSDGSTVPSIYTISKTQLALFMVCPKFIVNRSYNQWLRDVVSSAAFAFVLFYGNSSYSSASYSYGVRPVFPVG</sequence>
<evidence type="ECO:0000313" key="1">
    <source>
        <dbReference type="EMBL" id="DAD97693.1"/>
    </source>
</evidence>
<reference evidence="1" key="1">
    <citation type="journal article" date="2021" name="Proc. Natl. Acad. Sci. U.S.A.">
        <title>A Catalog of Tens of Thousands of Viruses from Human Metagenomes Reveals Hidden Associations with Chronic Diseases.</title>
        <authorList>
            <person name="Tisza M.J."/>
            <person name="Buck C.B."/>
        </authorList>
    </citation>
    <scope>NUCLEOTIDE SEQUENCE</scope>
    <source>
        <strain evidence="1">Ct57T16</strain>
    </source>
</reference>
<organism evidence="1">
    <name type="scientific">Siphoviridae sp. ct57T16</name>
    <dbReference type="NCBI Taxonomy" id="2825333"/>
    <lineage>
        <taxon>Viruses</taxon>
        <taxon>Duplodnaviria</taxon>
        <taxon>Heunggongvirae</taxon>
        <taxon>Uroviricota</taxon>
        <taxon>Caudoviricetes</taxon>
    </lineage>
</organism>
<name>A0A8S5NSC4_9CAUD</name>
<dbReference type="EMBL" id="BK015246">
    <property type="protein sequence ID" value="DAD97693.1"/>
    <property type="molecule type" value="Genomic_DNA"/>
</dbReference>
<accession>A0A8S5NSC4</accession>
<proteinExistence type="predicted"/>